<dbReference type="KEGG" id="lpk:LACPI_1367"/>
<dbReference type="STRING" id="1364.LP2241_30384"/>
<dbReference type="GO" id="GO:0004550">
    <property type="term" value="F:nucleoside diphosphate kinase activity"/>
    <property type="evidence" value="ECO:0007669"/>
    <property type="project" value="UniProtKB-UniRule"/>
</dbReference>
<keyword evidence="12" id="KW-0597">Phosphoprotein</keyword>
<evidence type="ECO:0000256" key="13">
    <source>
        <dbReference type="PROSITE-ProRule" id="PRU00706"/>
    </source>
</evidence>
<dbReference type="FunFam" id="3.30.70.141:FF:000003">
    <property type="entry name" value="Nucleoside diphosphate kinase"/>
    <property type="match status" value="1"/>
</dbReference>
<comment type="catalytic activity">
    <reaction evidence="12">
        <text>a 2'-deoxyribonucleoside 5'-diphosphate + ATP = a 2'-deoxyribonucleoside 5'-triphosphate + ADP</text>
        <dbReference type="Rhea" id="RHEA:44640"/>
        <dbReference type="ChEBI" id="CHEBI:30616"/>
        <dbReference type="ChEBI" id="CHEBI:61560"/>
        <dbReference type="ChEBI" id="CHEBI:73316"/>
        <dbReference type="ChEBI" id="CHEBI:456216"/>
        <dbReference type="EC" id="2.7.4.6"/>
    </reaction>
</comment>
<organism evidence="16 17">
    <name type="scientific">Pseudolactococcus piscium MKFS47</name>
    <dbReference type="NCBI Taxonomy" id="297352"/>
    <lineage>
        <taxon>Bacteria</taxon>
        <taxon>Bacillati</taxon>
        <taxon>Bacillota</taxon>
        <taxon>Bacilli</taxon>
        <taxon>Lactobacillales</taxon>
        <taxon>Streptococcaceae</taxon>
        <taxon>Pseudolactococcus</taxon>
    </lineage>
</organism>
<dbReference type="AlphaFoldDB" id="A0A0D6DYK5"/>
<dbReference type="HAMAP" id="MF_00451">
    <property type="entry name" value="NDP_kinase"/>
    <property type="match status" value="1"/>
</dbReference>
<dbReference type="CDD" id="cd04413">
    <property type="entry name" value="NDPk_I"/>
    <property type="match status" value="1"/>
</dbReference>
<feature type="binding site" evidence="12 13">
    <location>
        <position position="9"/>
    </location>
    <ligand>
        <name>ATP</name>
        <dbReference type="ChEBI" id="CHEBI:30616"/>
    </ligand>
</feature>
<dbReference type="Pfam" id="PF00334">
    <property type="entry name" value="NDK"/>
    <property type="match status" value="1"/>
</dbReference>
<evidence type="ECO:0000256" key="9">
    <source>
        <dbReference type="ARBA" id="ARBA00022840"/>
    </source>
</evidence>
<dbReference type="InterPro" id="IPR036850">
    <property type="entry name" value="NDK-like_dom_sf"/>
</dbReference>
<dbReference type="GeneID" id="71635861"/>
<comment type="subunit">
    <text evidence="12">Homotetramer.</text>
</comment>
<feature type="domain" description="Nucleoside diphosphate kinase-like" evidence="15">
    <location>
        <begin position="1"/>
        <end position="136"/>
    </location>
</feature>
<dbReference type="GO" id="GO:0006183">
    <property type="term" value="P:GTP biosynthetic process"/>
    <property type="evidence" value="ECO:0007669"/>
    <property type="project" value="UniProtKB-UniRule"/>
</dbReference>
<feature type="active site" description="Pros-phosphohistidine intermediate" evidence="12 13">
    <location>
        <position position="119"/>
    </location>
</feature>
<dbReference type="GO" id="GO:0046872">
    <property type="term" value="F:metal ion binding"/>
    <property type="evidence" value="ECO:0007669"/>
    <property type="project" value="UniProtKB-KW"/>
</dbReference>
<dbReference type="EMBL" id="LN774769">
    <property type="protein sequence ID" value="CEN28567.1"/>
    <property type="molecule type" value="Genomic_DNA"/>
</dbReference>
<feature type="binding site" evidence="12 13">
    <location>
        <position position="91"/>
    </location>
    <ligand>
        <name>ATP</name>
        <dbReference type="ChEBI" id="CHEBI:30616"/>
    </ligand>
</feature>
<evidence type="ECO:0000256" key="14">
    <source>
        <dbReference type="RuleBase" id="RU004011"/>
    </source>
</evidence>
<gene>
    <name evidence="12 16" type="primary">ndk</name>
    <name evidence="16" type="ORF">LACPI_1367</name>
</gene>
<keyword evidence="8 12" id="KW-0418">Kinase</keyword>
<comment type="cofactor">
    <cofactor evidence="1 12">
        <name>Mg(2+)</name>
        <dbReference type="ChEBI" id="CHEBI:18420"/>
    </cofactor>
</comment>
<evidence type="ECO:0000256" key="3">
    <source>
        <dbReference type="ARBA" id="ARBA00012966"/>
    </source>
</evidence>
<protein>
    <recommendedName>
        <fullName evidence="4 12">Nucleoside diphosphate kinase</fullName>
        <shortName evidence="12">NDK</shortName>
        <shortName evidence="12">NDP kinase</shortName>
        <ecNumber evidence="3 12">2.7.4.6</ecNumber>
    </recommendedName>
    <alternativeName>
        <fullName evidence="12">Nucleoside-2-P kinase</fullName>
    </alternativeName>
</protein>
<dbReference type="GO" id="GO:0006241">
    <property type="term" value="P:CTP biosynthetic process"/>
    <property type="evidence" value="ECO:0007669"/>
    <property type="project" value="UniProtKB-UniRule"/>
</dbReference>
<keyword evidence="7 12" id="KW-0547">Nucleotide-binding</keyword>
<name>A0A0D6DYK5_9LACT</name>
<dbReference type="GO" id="GO:0005737">
    <property type="term" value="C:cytoplasm"/>
    <property type="evidence" value="ECO:0007669"/>
    <property type="project" value="UniProtKB-SubCell"/>
</dbReference>
<keyword evidence="12" id="KW-0963">Cytoplasm</keyword>
<dbReference type="InterPro" id="IPR034907">
    <property type="entry name" value="NDK-like_dom"/>
</dbReference>
<evidence type="ECO:0000256" key="5">
    <source>
        <dbReference type="ARBA" id="ARBA00022679"/>
    </source>
</evidence>
<comment type="similarity">
    <text evidence="2 12 13 14">Belongs to the NDK family.</text>
</comment>
<keyword evidence="5 12" id="KW-0808">Transferase</keyword>
<dbReference type="GO" id="GO:0005524">
    <property type="term" value="F:ATP binding"/>
    <property type="evidence" value="ECO:0007669"/>
    <property type="project" value="UniProtKB-UniRule"/>
</dbReference>
<feature type="binding site" evidence="12 13">
    <location>
        <position position="57"/>
    </location>
    <ligand>
        <name>ATP</name>
        <dbReference type="ChEBI" id="CHEBI:30616"/>
    </ligand>
</feature>
<proteinExistence type="inferred from homology"/>
<feature type="binding site" evidence="12 13">
    <location>
        <position position="85"/>
    </location>
    <ligand>
        <name>ATP</name>
        <dbReference type="ChEBI" id="CHEBI:30616"/>
    </ligand>
</feature>
<evidence type="ECO:0000256" key="6">
    <source>
        <dbReference type="ARBA" id="ARBA00022723"/>
    </source>
</evidence>
<dbReference type="EC" id="2.7.4.6" evidence="3 12"/>
<comment type="catalytic activity">
    <reaction evidence="12">
        <text>a ribonucleoside 5'-diphosphate + ATP = a ribonucleoside 5'-triphosphate + ADP</text>
        <dbReference type="Rhea" id="RHEA:18113"/>
        <dbReference type="ChEBI" id="CHEBI:30616"/>
        <dbReference type="ChEBI" id="CHEBI:57930"/>
        <dbReference type="ChEBI" id="CHEBI:61557"/>
        <dbReference type="ChEBI" id="CHEBI:456216"/>
        <dbReference type="EC" id="2.7.4.6"/>
    </reaction>
</comment>
<dbReference type="HOGENOM" id="CLU_060216_6_3_9"/>
<evidence type="ECO:0000256" key="1">
    <source>
        <dbReference type="ARBA" id="ARBA00001946"/>
    </source>
</evidence>
<evidence type="ECO:0000256" key="2">
    <source>
        <dbReference type="ARBA" id="ARBA00008142"/>
    </source>
</evidence>
<accession>A0A0D6DYK5</accession>
<evidence type="ECO:0000256" key="12">
    <source>
        <dbReference type="HAMAP-Rule" id="MF_00451"/>
    </source>
</evidence>
<evidence type="ECO:0000256" key="8">
    <source>
        <dbReference type="ARBA" id="ARBA00022777"/>
    </source>
</evidence>
<dbReference type="PANTHER" id="PTHR11349">
    <property type="entry name" value="NUCLEOSIDE DIPHOSPHATE KINASE"/>
    <property type="match status" value="1"/>
</dbReference>
<evidence type="ECO:0000256" key="11">
    <source>
        <dbReference type="ARBA" id="ARBA00023080"/>
    </source>
</evidence>
<dbReference type="Proteomes" id="UP000033166">
    <property type="component" value="Chromosome I"/>
</dbReference>
<evidence type="ECO:0000256" key="4">
    <source>
        <dbReference type="ARBA" id="ARBA00017632"/>
    </source>
</evidence>
<keyword evidence="10 12" id="KW-0460">Magnesium</keyword>
<dbReference type="GO" id="GO:0006228">
    <property type="term" value="P:UTP biosynthetic process"/>
    <property type="evidence" value="ECO:0007669"/>
    <property type="project" value="UniProtKB-UniRule"/>
</dbReference>
<evidence type="ECO:0000313" key="17">
    <source>
        <dbReference type="Proteomes" id="UP000033166"/>
    </source>
</evidence>
<evidence type="ECO:0000259" key="15">
    <source>
        <dbReference type="SMART" id="SM00562"/>
    </source>
</evidence>
<feature type="binding site" evidence="12 13">
    <location>
        <position position="116"/>
    </location>
    <ligand>
        <name>ATP</name>
        <dbReference type="ChEBI" id="CHEBI:30616"/>
    </ligand>
</feature>
<dbReference type="NCBIfam" id="NF001908">
    <property type="entry name" value="PRK00668.1"/>
    <property type="match status" value="1"/>
</dbReference>
<keyword evidence="6 12" id="KW-0479">Metal-binding</keyword>
<keyword evidence="11 12" id="KW-0546">Nucleotide metabolism</keyword>
<dbReference type="RefSeq" id="WP_047915678.1">
    <property type="nucleotide sequence ID" value="NZ_LN774769.1"/>
</dbReference>
<dbReference type="SUPFAM" id="SSF54919">
    <property type="entry name" value="Nucleoside diphosphate kinase, NDK"/>
    <property type="match status" value="1"/>
</dbReference>
<dbReference type="PRINTS" id="PR01243">
    <property type="entry name" value="NUCDPKINASE"/>
</dbReference>
<keyword evidence="9 12" id="KW-0067">ATP-binding</keyword>
<evidence type="ECO:0000256" key="7">
    <source>
        <dbReference type="ARBA" id="ARBA00022741"/>
    </source>
</evidence>
<dbReference type="SMART" id="SM00562">
    <property type="entry name" value="NDK"/>
    <property type="match status" value="1"/>
</dbReference>
<dbReference type="PROSITE" id="PS51374">
    <property type="entry name" value="NDPK_LIKE"/>
    <property type="match status" value="1"/>
</dbReference>
<comment type="subcellular location">
    <subcellularLocation>
        <location evidence="12">Cytoplasm</location>
    </subcellularLocation>
</comment>
<comment type="function">
    <text evidence="12">Major role in the synthesis of nucleoside triphosphates other than ATP. The ATP gamma phosphate is transferred to the NDP beta phosphate via a ping-pong mechanism, using a phosphorylated active-site intermediate.</text>
</comment>
<sequence length="136" mass="15178">MEKTFFIIKPDGVRRSLIGHVIARVEIRGFTLEKLEMRDVSREMLDRHYADLVDKPFYPEIVSYMTSGPVVIGVLKGSDVIHSWRKMMGATNPSDALPGTIRGDFAHASDDGSVENIVHGSDSTESAAREIALWFN</sequence>
<dbReference type="InterPro" id="IPR001564">
    <property type="entry name" value="Nucleoside_diP_kinase"/>
</dbReference>
<evidence type="ECO:0000313" key="16">
    <source>
        <dbReference type="EMBL" id="CEN28567.1"/>
    </source>
</evidence>
<dbReference type="Gene3D" id="3.30.70.141">
    <property type="entry name" value="Nucleoside diphosphate kinase-like domain"/>
    <property type="match status" value="1"/>
</dbReference>
<feature type="binding site" evidence="12 13">
    <location>
        <position position="102"/>
    </location>
    <ligand>
        <name>ATP</name>
        <dbReference type="ChEBI" id="CHEBI:30616"/>
    </ligand>
</feature>
<reference evidence="17" key="1">
    <citation type="submission" date="2015-01" db="EMBL/GenBank/DDBJ databases">
        <authorList>
            <person name="Andreevskaya M."/>
        </authorList>
    </citation>
    <scope>NUCLEOTIDE SEQUENCE [LARGE SCALE GENOMIC DNA]</scope>
    <source>
        <strain evidence="17">MKFS47</strain>
    </source>
</reference>
<evidence type="ECO:0000256" key="10">
    <source>
        <dbReference type="ARBA" id="ARBA00022842"/>
    </source>
</evidence>